<dbReference type="RefSeq" id="WP_139082463.1">
    <property type="nucleotide sequence ID" value="NZ_VDFV01000025.1"/>
</dbReference>
<organism evidence="2 3">
    <name type="scientific">Rubellimicrobium roseum</name>
    <dbReference type="NCBI Taxonomy" id="687525"/>
    <lineage>
        <taxon>Bacteria</taxon>
        <taxon>Pseudomonadati</taxon>
        <taxon>Pseudomonadota</taxon>
        <taxon>Alphaproteobacteria</taxon>
        <taxon>Rhodobacterales</taxon>
        <taxon>Roseobacteraceae</taxon>
        <taxon>Rubellimicrobium</taxon>
    </lineage>
</organism>
<dbReference type="OrthoDB" id="7335506at2"/>
<evidence type="ECO:0000256" key="1">
    <source>
        <dbReference type="SAM" id="MobiDB-lite"/>
    </source>
</evidence>
<dbReference type="AlphaFoldDB" id="A0A5C4NA81"/>
<reference evidence="2 3" key="1">
    <citation type="submission" date="2019-06" db="EMBL/GenBank/DDBJ databases">
        <authorList>
            <person name="Jiang L."/>
        </authorList>
    </citation>
    <scope>NUCLEOTIDE SEQUENCE [LARGE SCALE GENOMIC DNA]</scope>
    <source>
        <strain evidence="2 3">YIM 48858</strain>
    </source>
</reference>
<proteinExistence type="predicted"/>
<evidence type="ECO:0000313" key="2">
    <source>
        <dbReference type="EMBL" id="TNC68240.1"/>
    </source>
</evidence>
<protein>
    <recommendedName>
        <fullName evidence="4">DUF4432 family protein</fullName>
    </recommendedName>
</protein>
<comment type="caution">
    <text evidence="2">The sequence shown here is derived from an EMBL/GenBank/DDBJ whole genome shotgun (WGS) entry which is preliminary data.</text>
</comment>
<gene>
    <name evidence="2" type="ORF">FHG71_14740</name>
</gene>
<name>A0A5C4NA81_9RHOB</name>
<sequence>MRLTISASGIRFGFDAEVGLLDGFTVLDEGREIAPLHRAPWVGTGEPMPEGAGPMMARLGGDFFCAPFAGREEDSPLHGWPCNAPWHVIQASGGTLRAALGRPVSGAALLKELSVEDGHPFVYQRHVFVGGQGRVPVANHANVSLRHGGLLRTSPKAAWETPASPQESDPARGRSALRYPARARDPRVFPGVEGSSDLTRYPWNPRHEDFVMGLEAPGHRLGWTAVTRPEEGDVYLSLRDARLLPMTMLWHSNGGRNYAPWSGRHVGCLGVEEGAAATMLGLSDEADLSGPGLLTLVPDGTAEVRHVIGAIAWPSGEAVVDLHEEDGAIAVHGEGGAQRSVLFRAGFLGED</sequence>
<keyword evidence="3" id="KW-1185">Reference proteome</keyword>
<accession>A0A5C4NA81</accession>
<dbReference type="EMBL" id="VDFV01000025">
    <property type="protein sequence ID" value="TNC68240.1"/>
    <property type="molecule type" value="Genomic_DNA"/>
</dbReference>
<feature type="region of interest" description="Disordered" evidence="1">
    <location>
        <begin position="154"/>
        <end position="174"/>
    </location>
</feature>
<evidence type="ECO:0000313" key="3">
    <source>
        <dbReference type="Proteomes" id="UP000305709"/>
    </source>
</evidence>
<dbReference type="Proteomes" id="UP000305709">
    <property type="component" value="Unassembled WGS sequence"/>
</dbReference>
<evidence type="ECO:0008006" key="4">
    <source>
        <dbReference type="Google" id="ProtNLM"/>
    </source>
</evidence>